<accession>A0A2S1LLS9</accession>
<gene>
    <name evidence="1" type="ORF">FK004_05185</name>
</gene>
<protein>
    <submittedName>
        <fullName evidence="1">Uncharacterized protein</fullName>
    </submittedName>
</protein>
<proteinExistence type="predicted"/>
<dbReference type="Proteomes" id="UP000244677">
    <property type="component" value="Chromosome"/>
</dbReference>
<dbReference type="EMBL" id="CP020919">
    <property type="protein sequence ID" value="AWG24669.1"/>
    <property type="molecule type" value="Genomic_DNA"/>
</dbReference>
<dbReference type="AlphaFoldDB" id="A0A2S1LLS9"/>
<evidence type="ECO:0000313" key="1">
    <source>
        <dbReference type="EMBL" id="AWG24669.1"/>
    </source>
</evidence>
<reference evidence="1 2" key="1">
    <citation type="submission" date="2017-04" db="EMBL/GenBank/DDBJ databases">
        <title>Complete genome sequence of Flavobacterium kingsejong AJ004.</title>
        <authorList>
            <person name="Lee P.C."/>
        </authorList>
    </citation>
    <scope>NUCLEOTIDE SEQUENCE [LARGE SCALE GENOMIC DNA]</scope>
    <source>
        <strain evidence="1 2">AJ004</strain>
    </source>
</reference>
<keyword evidence="2" id="KW-1185">Reference proteome</keyword>
<organism evidence="1 2">
    <name type="scientific">Flavobacterium kingsejongi</name>
    <dbReference type="NCBI Taxonomy" id="1678728"/>
    <lineage>
        <taxon>Bacteria</taxon>
        <taxon>Pseudomonadati</taxon>
        <taxon>Bacteroidota</taxon>
        <taxon>Flavobacteriia</taxon>
        <taxon>Flavobacteriales</taxon>
        <taxon>Flavobacteriaceae</taxon>
        <taxon>Flavobacterium</taxon>
    </lineage>
</organism>
<sequence>MRSERDGLFQDAVFPLSAVSFITDSTEFTFRYKKDTAAHRGYGKIHFCSGRKGKKRKDLSGDNGIF</sequence>
<evidence type="ECO:0000313" key="2">
    <source>
        <dbReference type="Proteomes" id="UP000244677"/>
    </source>
</evidence>
<dbReference type="KEGG" id="fki:FK004_05185"/>
<name>A0A2S1LLS9_9FLAO</name>